<evidence type="ECO:0000313" key="3">
    <source>
        <dbReference type="Proteomes" id="UP001500893"/>
    </source>
</evidence>
<organism evidence="2 3">
    <name type="scientific">Streptomyces rameus</name>
    <dbReference type="NCBI Taxonomy" id="68261"/>
    <lineage>
        <taxon>Bacteria</taxon>
        <taxon>Bacillati</taxon>
        <taxon>Actinomycetota</taxon>
        <taxon>Actinomycetes</taxon>
        <taxon>Kitasatosporales</taxon>
        <taxon>Streptomycetaceae</taxon>
        <taxon>Streptomyces</taxon>
    </lineage>
</organism>
<proteinExistence type="predicted"/>
<dbReference type="EMBL" id="BAAAVM010000066">
    <property type="protein sequence ID" value="GAA3152618.1"/>
    <property type="molecule type" value="Genomic_DNA"/>
</dbReference>
<gene>
    <name evidence="2" type="ORF">GCM10010521_45420</name>
</gene>
<comment type="caution">
    <text evidence="2">The sequence shown here is derived from an EMBL/GenBank/DDBJ whole genome shotgun (WGS) entry which is preliminary data.</text>
</comment>
<keyword evidence="3" id="KW-1185">Reference proteome</keyword>
<feature type="chain" id="PRO_5045314143" evidence="1">
    <location>
        <begin position="30"/>
        <end position="122"/>
    </location>
</feature>
<sequence length="122" mass="13540">MLARSIRAGLVAVLVAAAGVVTCTSEAQAQPAFAKVYMTTVVTQWSHWSPDTSNSSHAGTLYAASNYFYCYTTGEYYNNNGHGSVVWLRTDDDSGNRNVYVSDVNLSNYWFERDVRTLPTCY</sequence>
<reference evidence="3" key="1">
    <citation type="journal article" date="2019" name="Int. J. Syst. Evol. Microbiol.">
        <title>The Global Catalogue of Microorganisms (GCM) 10K type strain sequencing project: providing services to taxonomists for standard genome sequencing and annotation.</title>
        <authorList>
            <consortium name="The Broad Institute Genomics Platform"/>
            <consortium name="The Broad Institute Genome Sequencing Center for Infectious Disease"/>
            <person name="Wu L."/>
            <person name="Ma J."/>
        </authorList>
    </citation>
    <scope>NUCLEOTIDE SEQUENCE [LARGE SCALE GENOMIC DNA]</scope>
    <source>
        <strain evidence="3">JCM 11574</strain>
    </source>
</reference>
<evidence type="ECO:0000313" key="2">
    <source>
        <dbReference type="EMBL" id="GAA3152618.1"/>
    </source>
</evidence>
<accession>A0ABP6NLY6</accession>
<dbReference type="Proteomes" id="UP001500893">
    <property type="component" value="Unassembled WGS sequence"/>
</dbReference>
<evidence type="ECO:0000256" key="1">
    <source>
        <dbReference type="SAM" id="SignalP"/>
    </source>
</evidence>
<feature type="signal peptide" evidence="1">
    <location>
        <begin position="1"/>
        <end position="29"/>
    </location>
</feature>
<name>A0ABP6NLY6_9ACTN</name>
<protein>
    <submittedName>
        <fullName evidence="2">Uncharacterized protein</fullName>
    </submittedName>
</protein>
<keyword evidence="1" id="KW-0732">Signal</keyword>